<dbReference type="Proteomes" id="UP000315344">
    <property type="component" value="Unassembled WGS sequence"/>
</dbReference>
<comment type="caution">
    <text evidence="1">The sequence shown here is derived from an EMBL/GenBank/DDBJ whole genome shotgun (WGS) entry which is preliminary data.</text>
</comment>
<name>A0A533IBT9_PARDE</name>
<protein>
    <recommendedName>
        <fullName evidence="3">RiboL-PSP-HEPN domain-containing protein</fullName>
    </recommendedName>
</protein>
<reference evidence="1 2" key="1">
    <citation type="journal article" date="2017" name="Nat. Commun.">
        <title>In situ click chemistry generation of cyclooxygenase-2 inhibitors.</title>
        <authorList>
            <person name="Bhardwaj A."/>
            <person name="Kaur J."/>
            <person name="Wuest M."/>
            <person name="Wuest F."/>
        </authorList>
    </citation>
    <scope>NUCLEOTIDE SEQUENCE [LARGE SCALE GENOMIC DNA]</scope>
    <source>
        <strain evidence="1">S2_012_000_R3_94</strain>
    </source>
</reference>
<evidence type="ECO:0000313" key="1">
    <source>
        <dbReference type="EMBL" id="TKW68004.1"/>
    </source>
</evidence>
<gene>
    <name evidence="1" type="ORF">DI616_02510</name>
</gene>
<dbReference type="AlphaFoldDB" id="A0A533IBT9"/>
<dbReference type="EMBL" id="VAFL01000002">
    <property type="protein sequence ID" value="TKW68004.1"/>
    <property type="molecule type" value="Genomic_DNA"/>
</dbReference>
<accession>A0A533IBT9</accession>
<evidence type="ECO:0008006" key="3">
    <source>
        <dbReference type="Google" id="ProtNLM"/>
    </source>
</evidence>
<organism evidence="1 2">
    <name type="scientific">Paracoccus denitrificans</name>
    <dbReference type="NCBI Taxonomy" id="266"/>
    <lineage>
        <taxon>Bacteria</taxon>
        <taxon>Pseudomonadati</taxon>
        <taxon>Pseudomonadota</taxon>
        <taxon>Alphaproteobacteria</taxon>
        <taxon>Rhodobacterales</taxon>
        <taxon>Paracoccaceae</taxon>
        <taxon>Paracoccus</taxon>
    </lineage>
</organism>
<sequence>MSISRAPARLPDDFAAELGHAISGFGFLEEALKRAIFALSRTGLGKRPDDRALAAWLHRMEDIADDTLGTLIDQFIKQMGNARLKGRDELSGDLRRIRRDRNMLCHASWKPTEASGRWHPSFLNTKGETFPGDLGIEDLTAIHTRTLDAAARIVGIMRRTGIEGEWVGHDED</sequence>
<evidence type="ECO:0000313" key="2">
    <source>
        <dbReference type="Proteomes" id="UP000315344"/>
    </source>
</evidence>
<proteinExistence type="predicted"/>